<comment type="caution">
    <text evidence="2">The sequence shown here is derived from an EMBL/GenBank/DDBJ whole genome shotgun (WGS) entry which is preliminary data.</text>
</comment>
<dbReference type="CDD" id="cd06222">
    <property type="entry name" value="RNase_H_like"/>
    <property type="match status" value="1"/>
</dbReference>
<dbReference type="InterPro" id="IPR044730">
    <property type="entry name" value="RNase_H-like_dom_plant"/>
</dbReference>
<organism evidence="2 3">
    <name type="scientific">Quercus suber</name>
    <name type="common">Cork oak</name>
    <dbReference type="NCBI Taxonomy" id="58331"/>
    <lineage>
        <taxon>Eukaryota</taxon>
        <taxon>Viridiplantae</taxon>
        <taxon>Streptophyta</taxon>
        <taxon>Embryophyta</taxon>
        <taxon>Tracheophyta</taxon>
        <taxon>Spermatophyta</taxon>
        <taxon>Magnoliopsida</taxon>
        <taxon>eudicotyledons</taxon>
        <taxon>Gunneridae</taxon>
        <taxon>Pentapetalae</taxon>
        <taxon>rosids</taxon>
        <taxon>fabids</taxon>
        <taxon>Fagales</taxon>
        <taxon>Fagaceae</taxon>
        <taxon>Quercus</taxon>
    </lineage>
</organism>
<feature type="domain" description="RNase H type-1" evidence="1">
    <location>
        <begin position="103"/>
        <end position="183"/>
    </location>
</feature>
<accession>A0AAW0LI43</accession>
<protein>
    <recommendedName>
        <fullName evidence="1">RNase H type-1 domain-containing protein</fullName>
    </recommendedName>
</protein>
<gene>
    <name evidence="2" type="ORF">CFP56_042495</name>
</gene>
<evidence type="ECO:0000259" key="1">
    <source>
        <dbReference type="Pfam" id="PF13456"/>
    </source>
</evidence>
<dbReference type="InterPro" id="IPR002156">
    <property type="entry name" value="RNaseH_domain"/>
</dbReference>
<dbReference type="GO" id="GO:0003676">
    <property type="term" value="F:nucleic acid binding"/>
    <property type="evidence" value="ECO:0007669"/>
    <property type="project" value="InterPro"/>
</dbReference>
<evidence type="ECO:0000313" key="3">
    <source>
        <dbReference type="Proteomes" id="UP000237347"/>
    </source>
</evidence>
<dbReference type="PANTHER" id="PTHR47074:SF48">
    <property type="entry name" value="POLYNUCLEOTIDYL TRANSFERASE, RIBONUCLEASE H-LIKE SUPERFAMILY PROTEIN"/>
    <property type="match status" value="1"/>
</dbReference>
<dbReference type="InterPro" id="IPR052929">
    <property type="entry name" value="RNase_H-like_EbsB-rel"/>
</dbReference>
<dbReference type="EMBL" id="PKMF04000089">
    <property type="protein sequence ID" value="KAK7851268.1"/>
    <property type="molecule type" value="Genomic_DNA"/>
</dbReference>
<dbReference type="AlphaFoldDB" id="A0AAW0LI43"/>
<reference evidence="2 3" key="1">
    <citation type="journal article" date="2018" name="Sci. Data">
        <title>The draft genome sequence of cork oak.</title>
        <authorList>
            <person name="Ramos A.M."/>
            <person name="Usie A."/>
            <person name="Barbosa P."/>
            <person name="Barros P.M."/>
            <person name="Capote T."/>
            <person name="Chaves I."/>
            <person name="Simoes F."/>
            <person name="Abreu I."/>
            <person name="Carrasquinho I."/>
            <person name="Faro C."/>
            <person name="Guimaraes J.B."/>
            <person name="Mendonca D."/>
            <person name="Nobrega F."/>
            <person name="Rodrigues L."/>
            <person name="Saibo N.J.M."/>
            <person name="Varela M.C."/>
            <person name="Egas C."/>
            <person name="Matos J."/>
            <person name="Miguel C.M."/>
            <person name="Oliveira M.M."/>
            <person name="Ricardo C.P."/>
            <person name="Goncalves S."/>
        </authorList>
    </citation>
    <scope>NUCLEOTIDE SEQUENCE [LARGE SCALE GENOMIC DNA]</scope>
    <source>
        <strain evidence="3">cv. HL8</strain>
    </source>
</reference>
<dbReference type="Proteomes" id="UP000237347">
    <property type="component" value="Unassembled WGS sequence"/>
</dbReference>
<dbReference type="Pfam" id="PF13456">
    <property type="entry name" value="RVT_3"/>
    <property type="match status" value="1"/>
</dbReference>
<dbReference type="GO" id="GO:0004523">
    <property type="term" value="F:RNA-DNA hybrid ribonuclease activity"/>
    <property type="evidence" value="ECO:0007669"/>
    <property type="project" value="InterPro"/>
</dbReference>
<name>A0AAW0LI43_QUESU</name>
<dbReference type="Gene3D" id="3.30.420.10">
    <property type="entry name" value="Ribonuclease H-like superfamily/Ribonuclease H"/>
    <property type="match status" value="1"/>
</dbReference>
<dbReference type="InterPro" id="IPR036397">
    <property type="entry name" value="RNaseH_sf"/>
</dbReference>
<dbReference type="InterPro" id="IPR012337">
    <property type="entry name" value="RNaseH-like_sf"/>
</dbReference>
<proteinExistence type="predicted"/>
<evidence type="ECO:0000313" key="2">
    <source>
        <dbReference type="EMBL" id="KAK7851268.1"/>
    </source>
</evidence>
<dbReference type="PANTHER" id="PTHR47074">
    <property type="entry name" value="BNAC02G40300D PROTEIN"/>
    <property type="match status" value="1"/>
</dbReference>
<keyword evidence="3" id="KW-1185">Reference proteome</keyword>
<dbReference type="SUPFAM" id="SSF53098">
    <property type="entry name" value="Ribonuclease H-like"/>
    <property type="match status" value="1"/>
</dbReference>
<sequence>MSDPGFLFLTQKKYRSFLEVLESLFSAGSSFQCAQFAMTAWCLWERRNRLRLHQRTWQLHEIGARALKLVQEFWDVHCKETSSNDRPPRVRWTPPPDTCYKLNFDAALLDGFNQVGLGAVCRDSQGHVLAALSQRVGPVKSVEMAEALAAKRAVVFARELSFFEVLIEGDCLRIVQALQASNRLRKS</sequence>